<name>A0A8H8D833_AJECA</name>
<dbReference type="Proteomes" id="UP000670092">
    <property type="component" value="Unassembled WGS sequence"/>
</dbReference>
<proteinExistence type="predicted"/>
<dbReference type="EMBL" id="JAEVHI010000001">
    <property type="protein sequence ID" value="KAG5304489.1"/>
    <property type="molecule type" value="Genomic_DNA"/>
</dbReference>
<gene>
    <name evidence="1" type="primary">SEB1</name>
    <name evidence="1" type="ORF">I7I52_02838</name>
</gene>
<comment type="caution">
    <text evidence="1">The sequence shown here is derived from an EMBL/GenBank/DDBJ whole genome shotgun (WGS) entry which is preliminary data.</text>
</comment>
<evidence type="ECO:0000313" key="1">
    <source>
        <dbReference type="EMBL" id="KAG5304489.1"/>
    </source>
</evidence>
<evidence type="ECO:0000313" key="2">
    <source>
        <dbReference type="Proteomes" id="UP000670092"/>
    </source>
</evidence>
<dbReference type="AlphaFoldDB" id="A0A8H8D833"/>
<reference evidence="1 2" key="1">
    <citation type="submission" date="2021-01" db="EMBL/GenBank/DDBJ databases">
        <title>Chromosome-level genome assembly of a human fungal pathogen reveals clustering of transcriptionally co-regulated genes.</title>
        <authorList>
            <person name="Voorhies M."/>
            <person name="Cohen S."/>
            <person name="Shea T.P."/>
            <person name="Petrus S."/>
            <person name="Munoz J.F."/>
            <person name="Poplawski S."/>
            <person name="Goldman W.E."/>
            <person name="Michael T."/>
            <person name="Cuomo C.A."/>
            <person name="Sil A."/>
            <person name="Beyhan S."/>
        </authorList>
    </citation>
    <scope>NUCLEOTIDE SEQUENCE [LARGE SCALE GENOMIC DNA]</scope>
    <source>
        <strain evidence="1 2">G184AR</strain>
    </source>
</reference>
<protein>
    <submittedName>
        <fullName evidence="1">C2H2 transcription factor</fullName>
    </submittedName>
</protein>
<dbReference type="VEuPathDB" id="FungiDB:I7I52_02838"/>
<sequence>MGSAAKKGSWGCCAILPPSRPGQGCSVASLLSGCSTGLRAQRLDGDNDNHMDGWDGPRTGLDAVRTLALGFAAMLGGCLCWASCTAPAPWSHHSWWPAHMHHSAQSVPVSVPVARRLREEQERECVWSVICGVEWLDGLWFLSAVAVLSQDLLISSLVQAESDPLLCALWSAWDPSNADFAIAWTGEANNCPSIRRTPYRSPSSIAAGSRSFFPAAHPIARPC</sequence>
<accession>A0A8H8D833</accession>
<organism evidence="1 2">
    <name type="scientific">Ajellomyces capsulatus</name>
    <name type="common">Darling's disease fungus</name>
    <name type="synonym">Histoplasma capsulatum</name>
    <dbReference type="NCBI Taxonomy" id="5037"/>
    <lineage>
        <taxon>Eukaryota</taxon>
        <taxon>Fungi</taxon>
        <taxon>Dikarya</taxon>
        <taxon>Ascomycota</taxon>
        <taxon>Pezizomycotina</taxon>
        <taxon>Eurotiomycetes</taxon>
        <taxon>Eurotiomycetidae</taxon>
        <taxon>Onygenales</taxon>
        <taxon>Ajellomycetaceae</taxon>
        <taxon>Histoplasma</taxon>
    </lineage>
</organism>
<dbReference type="PROSITE" id="PS51257">
    <property type="entry name" value="PROKAR_LIPOPROTEIN"/>
    <property type="match status" value="1"/>
</dbReference>